<comment type="caution">
    <text evidence="1">The sequence shown here is derived from an EMBL/GenBank/DDBJ whole genome shotgun (WGS) entry which is preliminary data.</text>
</comment>
<dbReference type="AlphaFoldDB" id="A0A0F9LB65"/>
<dbReference type="InterPro" id="IPR027417">
    <property type="entry name" value="P-loop_NTPase"/>
</dbReference>
<evidence type="ECO:0008006" key="2">
    <source>
        <dbReference type="Google" id="ProtNLM"/>
    </source>
</evidence>
<dbReference type="SUPFAM" id="SSF52540">
    <property type="entry name" value="P-loop containing nucleoside triphosphate hydrolases"/>
    <property type="match status" value="1"/>
</dbReference>
<organism evidence="1">
    <name type="scientific">marine sediment metagenome</name>
    <dbReference type="NCBI Taxonomy" id="412755"/>
    <lineage>
        <taxon>unclassified sequences</taxon>
        <taxon>metagenomes</taxon>
        <taxon>ecological metagenomes</taxon>
    </lineage>
</organism>
<sequence length="174" mass="19903">MILVSGFQRTGTTMMMEILEKAGHKPIRDADLDHTGANPNGSYEVSKCVVYPPDWRIDKKDGDCIKVMAPHIMKIKGSYPIIFMLRDVDEAIESFAKLTDDPKIPARWAYNSLLAIVKSWLGTQNVVFIDYNKVIENPREELSKIKDILPNFEEAIKVVDSKLYRSRKCNKEKI</sequence>
<evidence type="ECO:0000313" key="1">
    <source>
        <dbReference type="EMBL" id="KKM24815.1"/>
    </source>
</evidence>
<proteinExistence type="predicted"/>
<reference evidence="1" key="1">
    <citation type="journal article" date="2015" name="Nature">
        <title>Complex archaea that bridge the gap between prokaryotes and eukaryotes.</title>
        <authorList>
            <person name="Spang A."/>
            <person name="Saw J.H."/>
            <person name="Jorgensen S.L."/>
            <person name="Zaremba-Niedzwiedzka K."/>
            <person name="Martijn J."/>
            <person name="Lind A.E."/>
            <person name="van Eijk R."/>
            <person name="Schleper C."/>
            <person name="Guy L."/>
            <person name="Ettema T.J."/>
        </authorList>
    </citation>
    <scope>NUCLEOTIDE SEQUENCE</scope>
</reference>
<dbReference type="Gene3D" id="3.40.50.300">
    <property type="entry name" value="P-loop containing nucleotide triphosphate hydrolases"/>
    <property type="match status" value="1"/>
</dbReference>
<protein>
    <recommendedName>
        <fullName evidence="2">Sulfotransferase domain-containing protein</fullName>
    </recommendedName>
</protein>
<gene>
    <name evidence="1" type="ORF">LCGC14_1601310</name>
</gene>
<dbReference type="EMBL" id="LAZR01012844">
    <property type="protein sequence ID" value="KKM24815.1"/>
    <property type="molecule type" value="Genomic_DNA"/>
</dbReference>
<name>A0A0F9LB65_9ZZZZ</name>
<accession>A0A0F9LB65</accession>